<feature type="domain" description="SRP54-type proteins GTP-binding" evidence="5">
    <location>
        <begin position="136"/>
        <end position="328"/>
    </location>
</feature>
<sequence length="348" mass="37202">MRLKTFHGKIMADVMDQVRAKLGPDAIIISIDEGPDVKGVRVTAAIEDGITQAPPDHAPEPVQTPTDFEIAHPVPPTREFDTADVKAVLSHHGLPFDTAGQISDAVDAVDAASLPEAFSVALETCIQFSPLTDFHARPVMLVGPPGAGKTITAAKLTADALLHERSVRLISTDTVKAGGIQQLDHFAQLMRQTVSTADTPDELKALLSQDKARTKADLTIIDTPGTNPFDLQELETLLKFIHRVDVEPVFILPAGLDPLDSQEMAGIFARMGCQRFIATRLDAARRYANLIMAARPGYLALAGFSRSPFVAEGLEAAAPLSLARLLTALPKPSAPKPFASASLRTKSA</sequence>
<dbReference type="AlphaFoldDB" id="A0A3M0CT40"/>
<feature type="domain" description="AAA+ ATPase" evidence="4">
    <location>
        <begin position="135"/>
        <end position="282"/>
    </location>
</feature>
<dbReference type="Proteomes" id="UP000271227">
    <property type="component" value="Unassembled WGS sequence"/>
</dbReference>
<name>A0A3M0CT40_9PROT</name>
<evidence type="ECO:0000256" key="3">
    <source>
        <dbReference type="ARBA" id="ARBA00023134"/>
    </source>
</evidence>
<dbReference type="SMART" id="SM00382">
    <property type="entry name" value="AAA"/>
    <property type="match status" value="1"/>
</dbReference>
<dbReference type="SMART" id="SM00962">
    <property type="entry name" value="SRP54"/>
    <property type="match status" value="1"/>
</dbReference>
<dbReference type="InParanoid" id="A0A3M0CT40"/>
<comment type="subcellular location">
    <subcellularLocation>
        <location evidence="1">Cell inner membrane</location>
        <topology evidence="1">Peripheral membrane protein</topology>
        <orientation evidence="1">Cytoplasmic side</orientation>
    </subcellularLocation>
</comment>
<keyword evidence="2" id="KW-0547">Nucleotide-binding</keyword>
<organism evidence="6 7">
    <name type="scientific">Eilatimonas milleporae</name>
    <dbReference type="NCBI Taxonomy" id="911205"/>
    <lineage>
        <taxon>Bacteria</taxon>
        <taxon>Pseudomonadati</taxon>
        <taxon>Pseudomonadota</taxon>
        <taxon>Alphaproteobacteria</taxon>
        <taxon>Kordiimonadales</taxon>
        <taxon>Kordiimonadaceae</taxon>
        <taxon>Eilatimonas</taxon>
    </lineage>
</organism>
<keyword evidence="7" id="KW-1185">Reference proteome</keyword>
<evidence type="ECO:0000259" key="5">
    <source>
        <dbReference type="SMART" id="SM00962"/>
    </source>
</evidence>
<accession>A0A3M0CT40</accession>
<keyword evidence="3" id="KW-0342">GTP-binding</keyword>
<dbReference type="InterPro" id="IPR000897">
    <property type="entry name" value="SRP54_GTPase_dom"/>
</dbReference>
<comment type="caution">
    <text evidence="6">The sequence shown here is derived from an EMBL/GenBank/DDBJ whole genome shotgun (WGS) entry which is preliminary data.</text>
</comment>
<evidence type="ECO:0000256" key="2">
    <source>
        <dbReference type="ARBA" id="ARBA00022741"/>
    </source>
</evidence>
<dbReference type="Pfam" id="PF00448">
    <property type="entry name" value="SRP54"/>
    <property type="match status" value="1"/>
</dbReference>
<dbReference type="InterPro" id="IPR027417">
    <property type="entry name" value="P-loop_NTPase"/>
</dbReference>
<keyword evidence="6" id="KW-0282">Flagellum</keyword>
<protein>
    <submittedName>
        <fullName evidence="6">Flagellar biosynthesis protein FlhF</fullName>
    </submittedName>
</protein>
<gene>
    <name evidence="6" type="ORF">BXY39_0659</name>
</gene>
<evidence type="ECO:0000313" key="7">
    <source>
        <dbReference type="Proteomes" id="UP000271227"/>
    </source>
</evidence>
<evidence type="ECO:0000313" key="6">
    <source>
        <dbReference type="EMBL" id="RMB12167.1"/>
    </source>
</evidence>
<dbReference type="Gene3D" id="3.40.50.300">
    <property type="entry name" value="P-loop containing nucleotide triphosphate hydrolases"/>
    <property type="match status" value="1"/>
</dbReference>
<dbReference type="SUPFAM" id="SSF52540">
    <property type="entry name" value="P-loop containing nucleoside triphosphate hydrolases"/>
    <property type="match status" value="1"/>
</dbReference>
<dbReference type="GO" id="GO:0006614">
    <property type="term" value="P:SRP-dependent cotranslational protein targeting to membrane"/>
    <property type="evidence" value="ECO:0007669"/>
    <property type="project" value="InterPro"/>
</dbReference>
<dbReference type="InterPro" id="IPR003593">
    <property type="entry name" value="AAA+_ATPase"/>
</dbReference>
<reference evidence="6 7" key="1">
    <citation type="submission" date="2018-10" db="EMBL/GenBank/DDBJ databases">
        <title>Genomic Encyclopedia of Archaeal and Bacterial Type Strains, Phase II (KMG-II): from individual species to whole genera.</title>
        <authorList>
            <person name="Goeker M."/>
        </authorList>
    </citation>
    <scope>NUCLEOTIDE SEQUENCE [LARGE SCALE GENOMIC DNA]</scope>
    <source>
        <strain evidence="6 7">DSM 25217</strain>
    </source>
</reference>
<evidence type="ECO:0000259" key="4">
    <source>
        <dbReference type="SMART" id="SM00382"/>
    </source>
</evidence>
<dbReference type="GO" id="GO:0005525">
    <property type="term" value="F:GTP binding"/>
    <property type="evidence" value="ECO:0007669"/>
    <property type="project" value="UniProtKB-KW"/>
</dbReference>
<dbReference type="GO" id="GO:0005886">
    <property type="term" value="C:plasma membrane"/>
    <property type="evidence" value="ECO:0007669"/>
    <property type="project" value="UniProtKB-SubCell"/>
</dbReference>
<proteinExistence type="predicted"/>
<keyword evidence="6" id="KW-0966">Cell projection</keyword>
<dbReference type="EMBL" id="REFR01000009">
    <property type="protein sequence ID" value="RMB12167.1"/>
    <property type="molecule type" value="Genomic_DNA"/>
</dbReference>
<dbReference type="OrthoDB" id="9778554at2"/>
<evidence type="ECO:0000256" key="1">
    <source>
        <dbReference type="ARBA" id="ARBA00004515"/>
    </source>
</evidence>
<keyword evidence="6" id="KW-0969">Cilium</keyword>